<proteinExistence type="inferred from homology"/>
<dbReference type="Proteomes" id="UP001597493">
    <property type="component" value="Unassembled WGS sequence"/>
</dbReference>
<protein>
    <recommendedName>
        <fullName evidence="1 2">Futalosine hydrolase</fullName>
        <shortName evidence="1">FL hydrolase</shortName>
        <ecNumber evidence="1 2">3.2.2.26</ecNumber>
    </recommendedName>
    <alternativeName>
        <fullName evidence="1">Futalosine nucleosidase</fullName>
    </alternativeName>
    <alternativeName>
        <fullName evidence="1">Menaquinone biosynthetic enzyme MqnB</fullName>
    </alternativeName>
</protein>
<name>A0ABW5QWM1_9BACL</name>
<dbReference type="Pfam" id="PF01048">
    <property type="entry name" value="PNP_UDP_1"/>
    <property type="match status" value="1"/>
</dbReference>
<dbReference type="NCBIfam" id="NF006087">
    <property type="entry name" value="PRK08236.1"/>
    <property type="match status" value="1"/>
</dbReference>
<keyword evidence="1 4" id="KW-0378">Hydrolase</keyword>
<comment type="similarity">
    <text evidence="1">Belongs to the PNP/UDP phosphorylase family. Futalosine hydrolase subfamily.</text>
</comment>
<dbReference type="GO" id="GO:0016798">
    <property type="term" value="F:hydrolase activity, acting on glycosyl bonds"/>
    <property type="evidence" value="ECO:0007669"/>
    <property type="project" value="UniProtKB-KW"/>
</dbReference>
<evidence type="ECO:0000313" key="5">
    <source>
        <dbReference type="Proteomes" id="UP001597493"/>
    </source>
</evidence>
<dbReference type="InterPro" id="IPR035994">
    <property type="entry name" value="Nucleoside_phosphorylase_sf"/>
</dbReference>
<dbReference type="EC" id="3.2.2.26" evidence="1 2"/>
<dbReference type="EMBL" id="JBHUMY010000011">
    <property type="protein sequence ID" value="MFD2660784.1"/>
    <property type="molecule type" value="Genomic_DNA"/>
</dbReference>
<dbReference type="PANTHER" id="PTHR46832:SF2">
    <property type="entry name" value="FUTALOSINE HYDROLASE"/>
    <property type="match status" value="1"/>
</dbReference>
<gene>
    <name evidence="1" type="primary">mqnB</name>
    <name evidence="4" type="ORF">ACFSW5_11055</name>
</gene>
<sequence>MKDNILIMVSVEAEREAVWRGLRGDMRFDVRLAGVGMAAAAASTAFALAEGKYGLVVSAGIAGGFAGQAGIGDIVVATEIVAADLGSETADGMLTLDELGFGSSRVPVDGQLALRTAAAMQAAGMQAKAGPVLTVATATGTAESARRLAERVPGAAAEGMEGYGVAVAARQLALPVLEVRAVSNAVGPRDKSAWRIKDALASLERACGILTEVL</sequence>
<dbReference type="InterPro" id="IPR000845">
    <property type="entry name" value="Nucleoside_phosphorylase_d"/>
</dbReference>
<dbReference type="Gene3D" id="3.40.50.1580">
    <property type="entry name" value="Nucleoside phosphorylase domain"/>
    <property type="match status" value="1"/>
</dbReference>
<evidence type="ECO:0000313" key="4">
    <source>
        <dbReference type="EMBL" id="MFD2660784.1"/>
    </source>
</evidence>
<feature type="domain" description="Nucleoside phosphorylase" evidence="3">
    <location>
        <begin position="33"/>
        <end position="206"/>
    </location>
</feature>
<keyword evidence="1" id="KW-0474">Menaquinone biosynthesis</keyword>
<comment type="pathway">
    <text evidence="1">Quinol/quinone metabolism; menaquinone biosynthesis.</text>
</comment>
<keyword evidence="4" id="KW-0326">Glycosidase</keyword>
<accession>A0ABW5QWM1</accession>
<dbReference type="HAMAP" id="MF_00991">
    <property type="entry name" value="MqnB"/>
    <property type="match status" value="1"/>
</dbReference>
<evidence type="ECO:0000256" key="2">
    <source>
        <dbReference type="NCBIfam" id="TIGR03664"/>
    </source>
</evidence>
<evidence type="ECO:0000256" key="1">
    <source>
        <dbReference type="HAMAP-Rule" id="MF_00991"/>
    </source>
</evidence>
<dbReference type="RefSeq" id="WP_379272698.1">
    <property type="nucleotide sequence ID" value="NZ_JBHUGT010000045.1"/>
</dbReference>
<dbReference type="PANTHER" id="PTHR46832">
    <property type="entry name" value="5'-METHYLTHIOADENOSINE/S-ADENOSYLHOMOCYSTEINE NUCLEOSIDASE"/>
    <property type="match status" value="1"/>
</dbReference>
<comment type="catalytic activity">
    <reaction evidence="1">
        <text>futalosine + H2O = dehypoxanthine futalosine + hypoxanthine</text>
        <dbReference type="Rhea" id="RHEA:25904"/>
        <dbReference type="ChEBI" id="CHEBI:15377"/>
        <dbReference type="ChEBI" id="CHEBI:17368"/>
        <dbReference type="ChEBI" id="CHEBI:58863"/>
        <dbReference type="ChEBI" id="CHEBI:58864"/>
        <dbReference type="EC" id="3.2.2.26"/>
    </reaction>
</comment>
<organism evidence="4 5">
    <name type="scientific">Paenibacillus thailandensis</name>
    <dbReference type="NCBI Taxonomy" id="393250"/>
    <lineage>
        <taxon>Bacteria</taxon>
        <taxon>Bacillati</taxon>
        <taxon>Bacillota</taxon>
        <taxon>Bacilli</taxon>
        <taxon>Bacillales</taxon>
        <taxon>Paenibacillaceae</taxon>
        <taxon>Paenibacillus</taxon>
    </lineage>
</organism>
<comment type="caution">
    <text evidence="4">The sequence shown here is derived from an EMBL/GenBank/DDBJ whole genome shotgun (WGS) entry which is preliminary data.</text>
</comment>
<dbReference type="CDD" id="cd17766">
    <property type="entry name" value="futalosine_nucleosidase_MqnB"/>
    <property type="match status" value="1"/>
</dbReference>
<reference evidence="5" key="1">
    <citation type="journal article" date="2019" name="Int. J. Syst. Evol. Microbiol.">
        <title>The Global Catalogue of Microorganisms (GCM) 10K type strain sequencing project: providing services to taxonomists for standard genome sequencing and annotation.</title>
        <authorList>
            <consortium name="The Broad Institute Genomics Platform"/>
            <consortium name="The Broad Institute Genome Sequencing Center for Infectious Disease"/>
            <person name="Wu L."/>
            <person name="Ma J."/>
        </authorList>
    </citation>
    <scope>NUCLEOTIDE SEQUENCE [LARGE SCALE GENOMIC DNA]</scope>
    <source>
        <strain evidence="5">TISTR 1827</strain>
    </source>
</reference>
<evidence type="ECO:0000259" key="3">
    <source>
        <dbReference type="Pfam" id="PF01048"/>
    </source>
</evidence>
<dbReference type="InterPro" id="IPR019963">
    <property type="entry name" value="FL_hydrolase_MqnB"/>
</dbReference>
<comment type="function">
    <text evidence="1">Catalyzes the hydrolysis of futalosine (FL) to dehypoxanthine futalosine (DHFL) and hypoxanthine, a step in the biosynthesis of menaquinone (MK, vitamin K2).</text>
</comment>
<dbReference type="SUPFAM" id="SSF53167">
    <property type="entry name" value="Purine and uridine phosphorylases"/>
    <property type="match status" value="1"/>
</dbReference>
<keyword evidence="5" id="KW-1185">Reference proteome</keyword>
<dbReference type="NCBIfam" id="TIGR03664">
    <property type="entry name" value="fut_nucase"/>
    <property type="match status" value="1"/>
</dbReference>